<evidence type="ECO:0000313" key="1">
    <source>
        <dbReference type="EMBL" id="SOR61501.1"/>
    </source>
</evidence>
<dbReference type="InterPro" id="IPR030886">
    <property type="entry name" value="Lepto_lipo"/>
</dbReference>
<comment type="caution">
    <text evidence="1">The sequence shown here is derived from an EMBL/GenBank/DDBJ whole genome shotgun (WGS) entry which is preliminary data.</text>
</comment>
<gene>
    <name evidence="1" type="ORF">LMANV2_300045</name>
</gene>
<proteinExistence type="predicted"/>
<accession>A0AAQ1NXU5</accession>
<dbReference type="PROSITE" id="PS51257">
    <property type="entry name" value="PROKAR_LIPOPROTEIN"/>
    <property type="match status" value="1"/>
</dbReference>
<organism evidence="1 2">
    <name type="scientific">Leptospira interrogans serovar Manilae</name>
    <dbReference type="NCBI Taxonomy" id="214675"/>
    <lineage>
        <taxon>Bacteria</taxon>
        <taxon>Pseudomonadati</taxon>
        <taxon>Spirochaetota</taxon>
        <taxon>Spirochaetia</taxon>
        <taxon>Leptospirales</taxon>
        <taxon>Leptospiraceae</taxon>
        <taxon>Leptospira</taxon>
    </lineage>
</organism>
<dbReference type="EMBL" id="OEJX01000024">
    <property type="protein sequence ID" value="SOR61501.1"/>
    <property type="molecule type" value="Genomic_DNA"/>
</dbReference>
<sequence>MKESEYMKKSKSIIVLLILLLVGGCKKSQEELEKELANQRKQEIEKAINSVYDFGGNGLAFLIDRNSIKDLHQMCFDFRPSKNRAIAKFYKHPTVYNLEVRKKSEFEYTLIYQKNEGTIKLLLEGDYPVKEGSMGFLTANVLLTLQGESAIVNERIGKLDLIYGSDSVARSRHGRFKTLEECEAQIAADEELSETLRKQDGACEGPGC</sequence>
<dbReference type="NCBIfam" id="TIGR04389">
    <property type="entry name" value="Lepto_lipo_1"/>
    <property type="match status" value="1"/>
</dbReference>
<keyword evidence="1" id="KW-0449">Lipoprotein</keyword>
<dbReference type="Proteomes" id="UP000234460">
    <property type="component" value="Chromosome LMANV2"/>
</dbReference>
<reference evidence="1 2" key="1">
    <citation type="submission" date="2017-11" db="EMBL/GenBank/DDBJ databases">
        <authorList>
            <person name="Lechat P."/>
        </authorList>
    </citation>
    <scope>NUCLEOTIDE SEQUENCE [LARGE SCALE GENOMIC DNA]</scope>
    <source>
        <strain evidence="1">L495</strain>
    </source>
</reference>
<protein>
    <submittedName>
        <fullName evidence="1">Lipoprotein</fullName>
    </submittedName>
</protein>
<evidence type="ECO:0000313" key="2">
    <source>
        <dbReference type="Proteomes" id="UP000234460"/>
    </source>
</evidence>
<dbReference type="AlphaFoldDB" id="A0AAQ1NXU5"/>
<name>A0AAQ1NXU5_LEPIR</name>